<name>L7M7A4_RHIPC</name>
<dbReference type="SMART" id="SM00343">
    <property type="entry name" value="ZnF_C2HC"/>
    <property type="match status" value="5"/>
</dbReference>
<evidence type="ECO:0000256" key="1">
    <source>
        <dbReference type="ARBA" id="ARBA00004123"/>
    </source>
</evidence>
<feature type="region of interest" description="Disordered" evidence="10">
    <location>
        <begin position="339"/>
        <end position="378"/>
    </location>
</feature>
<reference evidence="12" key="2">
    <citation type="journal article" date="2015" name="J. Proteomics">
        <title>Sexual differences in the sialomes of the zebra tick, Rhipicephalus pulchellus.</title>
        <authorList>
            <person name="Tan A.W."/>
            <person name="Francischetti I.M."/>
            <person name="Slovak M."/>
            <person name="Kini R.M."/>
            <person name="Ribeiro J.M."/>
        </authorList>
    </citation>
    <scope>NUCLEOTIDE SEQUENCE</scope>
    <source>
        <tissue evidence="12">Salivary gland</tissue>
    </source>
</reference>
<dbReference type="GO" id="GO:0071039">
    <property type="term" value="P:nuclear polyadenylation-dependent CUT catabolic process"/>
    <property type="evidence" value="ECO:0007669"/>
    <property type="project" value="TreeGrafter"/>
</dbReference>
<dbReference type="GO" id="GO:0071031">
    <property type="term" value="P:nuclear mRNA surveillance of mRNA 3'-end processing"/>
    <property type="evidence" value="ECO:0007669"/>
    <property type="project" value="TreeGrafter"/>
</dbReference>
<evidence type="ECO:0000256" key="4">
    <source>
        <dbReference type="ARBA" id="ARBA00022771"/>
    </source>
</evidence>
<evidence type="ECO:0000256" key="9">
    <source>
        <dbReference type="PROSITE-ProRule" id="PRU00047"/>
    </source>
</evidence>
<comment type="subcellular location">
    <subcellularLocation>
        <location evidence="1">Nucleus</location>
    </subcellularLocation>
</comment>
<dbReference type="GO" id="GO:0071037">
    <property type="term" value="P:nuclear polyadenylation-dependent snRNA catabolic process"/>
    <property type="evidence" value="ECO:0007669"/>
    <property type="project" value="TreeGrafter"/>
</dbReference>
<evidence type="ECO:0000256" key="6">
    <source>
        <dbReference type="ARBA" id="ARBA00023242"/>
    </source>
</evidence>
<dbReference type="EMBL" id="GACK01006006">
    <property type="protein sequence ID" value="JAA59028.1"/>
    <property type="molecule type" value="mRNA"/>
</dbReference>
<feature type="domain" description="CCHC-type" evidence="11">
    <location>
        <begin position="289"/>
        <end position="304"/>
    </location>
</feature>
<feature type="compositionally biased region" description="Low complexity" evidence="10">
    <location>
        <begin position="50"/>
        <end position="62"/>
    </location>
</feature>
<feature type="region of interest" description="Disordered" evidence="10">
    <location>
        <begin position="429"/>
        <end position="481"/>
    </location>
</feature>
<dbReference type="PANTHER" id="PTHR46543">
    <property type="entry name" value="ZINC FINGER CCHC DOMAIN-CONTAINING PROTEIN 7"/>
    <property type="match status" value="1"/>
</dbReference>
<evidence type="ECO:0000256" key="2">
    <source>
        <dbReference type="ARBA" id="ARBA00022723"/>
    </source>
</evidence>
<dbReference type="GO" id="GO:0008168">
    <property type="term" value="F:methyltransferase activity"/>
    <property type="evidence" value="ECO:0007669"/>
    <property type="project" value="UniProtKB-KW"/>
</dbReference>
<dbReference type="PROSITE" id="PS50158">
    <property type="entry name" value="ZF_CCHC"/>
    <property type="match status" value="1"/>
</dbReference>
<dbReference type="GO" id="GO:0008270">
    <property type="term" value="F:zinc ion binding"/>
    <property type="evidence" value="ECO:0007669"/>
    <property type="project" value="UniProtKB-KW"/>
</dbReference>
<dbReference type="GO" id="GO:0071035">
    <property type="term" value="P:nuclear polyadenylation-dependent rRNA catabolic process"/>
    <property type="evidence" value="ECO:0007669"/>
    <property type="project" value="TreeGrafter"/>
</dbReference>
<evidence type="ECO:0000256" key="5">
    <source>
        <dbReference type="ARBA" id="ARBA00022833"/>
    </source>
</evidence>
<dbReference type="AlphaFoldDB" id="L7M7A4"/>
<sequence length="521" mass="58451">MASRIWDDDEYSQSSRESDSDEPDSDLESFLYSALHYSTGEEVPSAGQDVPSAAPKASPVASDEGDVTIVDVVSPKIRNAGSCAVSAEELKCVSKKPKRKKRRLTAPALEEPGPSTSREVIVLSSDEDDDEVIIFDEDSQQNIALNVTETPRSRGAESDLWHVDAEDLYRNSRGFRYHNKEKAHCRKCDQMGHVAKFCRKKKFKVCFCCSDMGHDGARCPKRMCSRCYEQGHTVAECKETDVPSCTTCYAKGHPSSLCPDLWRRYHLTTDDGPIVRAPHKTRPSEERYCYNCARQGHYGHQCQQKKRGRPSTPFVVSYKDLYNPEPPPLVLRDAKRLFRANNKRKRKNGRTKGLQATECNGQAPQNGEPAGFHDQQTSQPDVVAVEGAAPPRMEGLRALECIGQAAQNGEQAGSNDQQTSQPDVVAVEGAAPPESNCSSEQVAEDSAPSAKQRKKARMKMPNPMSKKALRKRVRERNKQKRLSQIIKRKLFQGEKAQKTSVVDNASFYIPNMRYYRTYWDH</sequence>
<dbReference type="GO" id="GO:0003723">
    <property type="term" value="F:RNA binding"/>
    <property type="evidence" value="ECO:0007669"/>
    <property type="project" value="TreeGrafter"/>
</dbReference>
<keyword evidence="3" id="KW-0677">Repeat</keyword>
<accession>L7M7A4</accession>
<evidence type="ECO:0000256" key="10">
    <source>
        <dbReference type="SAM" id="MobiDB-lite"/>
    </source>
</evidence>
<dbReference type="SUPFAM" id="SSF57756">
    <property type="entry name" value="Retrovirus zinc finger-like domains"/>
    <property type="match status" value="2"/>
</dbReference>
<keyword evidence="4 9" id="KW-0863">Zinc-finger</keyword>
<evidence type="ECO:0000313" key="12">
    <source>
        <dbReference type="EMBL" id="JAA59028.1"/>
    </source>
</evidence>
<feature type="compositionally biased region" description="Basic residues" evidence="10">
    <location>
        <begin position="467"/>
        <end position="481"/>
    </location>
</feature>
<evidence type="ECO:0000256" key="3">
    <source>
        <dbReference type="ARBA" id="ARBA00022737"/>
    </source>
</evidence>
<keyword evidence="5" id="KW-0862">Zinc</keyword>
<protein>
    <recommendedName>
        <fullName evidence="7">Zinc finger CCHC domain-containing protein 7</fullName>
    </recommendedName>
    <alternativeName>
        <fullName evidence="8">TRAMP-like complex RNA-binding factor ZCCHC7</fullName>
    </alternativeName>
</protein>
<evidence type="ECO:0000256" key="7">
    <source>
        <dbReference type="ARBA" id="ARBA00041190"/>
    </source>
</evidence>
<keyword evidence="12" id="KW-0808">Transferase</keyword>
<dbReference type="GO" id="GO:0071038">
    <property type="term" value="P:TRAMP-dependent tRNA surveillance pathway"/>
    <property type="evidence" value="ECO:0007669"/>
    <property type="project" value="TreeGrafter"/>
</dbReference>
<dbReference type="GO" id="GO:0071036">
    <property type="term" value="P:nuclear polyadenylation-dependent snoRNA catabolic process"/>
    <property type="evidence" value="ECO:0007669"/>
    <property type="project" value="TreeGrafter"/>
</dbReference>
<evidence type="ECO:0000259" key="11">
    <source>
        <dbReference type="PROSITE" id="PS50158"/>
    </source>
</evidence>
<dbReference type="InterPro" id="IPR001878">
    <property type="entry name" value="Znf_CCHC"/>
</dbReference>
<dbReference type="Gene3D" id="4.10.60.10">
    <property type="entry name" value="Zinc finger, CCHC-type"/>
    <property type="match status" value="2"/>
</dbReference>
<reference evidence="12" key="1">
    <citation type="submission" date="2012-11" db="EMBL/GenBank/DDBJ databases">
        <authorList>
            <person name="Lucero-Rivera Y.E."/>
            <person name="Tovar-Ramirez D."/>
        </authorList>
    </citation>
    <scope>NUCLEOTIDE SEQUENCE</scope>
    <source>
        <tissue evidence="12">Salivary gland</tissue>
    </source>
</reference>
<dbReference type="PANTHER" id="PTHR46543:SF1">
    <property type="entry name" value="ZINC FINGER CCHC DOMAIN-CONTAINING PROTEIN 7"/>
    <property type="match status" value="1"/>
</dbReference>
<feature type="region of interest" description="Disordered" evidence="10">
    <location>
        <begin position="1"/>
        <end position="64"/>
    </location>
</feature>
<feature type="compositionally biased region" description="Basic residues" evidence="10">
    <location>
        <begin position="339"/>
        <end position="350"/>
    </location>
</feature>
<organism evidence="12">
    <name type="scientific">Rhipicephalus pulchellus</name>
    <name type="common">Yellow backed tick</name>
    <name type="synonym">Dermacentor pulchellus</name>
    <dbReference type="NCBI Taxonomy" id="72859"/>
    <lineage>
        <taxon>Eukaryota</taxon>
        <taxon>Metazoa</taxon>
        <taxon>Ecdysozoa</taxon>
        <taxon>Arthropoda</taxon>
        <taxon>Chelicerata</taxon>
        <taxon>Arachnida</taxon>
        <taxon>Acari</taxon>
        <taxon>Parasitiformes</taxon>
        <taxon>Ixodida</taxon>
        <taxon>Ixodoidea</taxon>
        <taxon>Ixodidae</taxon>
        <taxon>Rhipicephalinae</taxon>
        <taxon>Rhipicephalus</taxon>
        <taxon>Rhipicephalus</taxon>
    </lineage>
</organism>
<proteinExistence type="evidence at transcript level"/>
<dbReference type="GO" id="GO:0032259">
    <property type="term" value="P:methylation"/>
    <property type="evidence" value="ECO:0007669"/>
    <property type="project" value="UniProtKB-KW"/>
</dbReference>
<keyword evidence="12" id="KW-0489">Methyltransferase</keyword>
<keyword evidence="2" id="KW-0479">Metal-binding</keyword>
<evidence type="ECO:0000256" key="8">
    <source>
        <dbReference type="ARBA" id="ARBA00043023"/>
    </source>
</evidence>
<dbReference type="InterPro" id="IPR051644">
    <property type="entry name" value="TRAMP_AT-DNA-binding"/>
</dbReference>
<dbReference type="InterPro" id="IPR036875">
    <property type="entry name" value="Znf_CCHC_sf"/>
</dbReference>
<keyword evidence="6" id="KW-0539">Nucleus</keyword>
<dbReference type="GO" id="GO:0031499">
    <property type="term" value="C:TRAMP complex"/>
    <property type="evidence" value="ECO:0007669"/>
    <property type="project" value="TreeGrafter"/>
</dbReference>